<reference evidence="6 7" key="1">
    <citation type="journal article" date="2012" name="J. Bacteriol.">
        <title>Genome Sequence of Radiation-Resistant Modestobacter marinus Strain BC501, a Representative Actinobacterium That Thrives on Calcareous Stone Surfaces.</title>
        <authorList>
            <person name="Normand P."/>
            <person name="Gury J."/>
            <person name="Pujic P."/>
            <person name="Chouaia B."/>
            <person name="Crotti E."/>
            <person name="Brusetti L."/>
            <person name="Daffonchio D."/>
            <person name="Vacherie B."/>
            <person name="Barbe V."/>
            <person name="Medigue C."/>
            <person name="Calteau A."/>
            <person name="Ghodhbane-Gtari F."/>
            <person name="Essoussi I."/>
            <person name="Nouioui I."/>
            <person name="Abbassi-Ghozzi I."/>
            <person name="Gtari M."/>
        </authorList>
    </citation>
    <scope>NUCLEOTIDE SEQUENCE [LARGE SCALE GENOMIC DNA]</scope>
    <source>
        <strain evidence="7">BC 501</strain>
    </source>
</reference>
<evidence type="ECO:0000256" key="4">
    <source>
        <dbReference type="SAM" id="MobiDB-lite"/>
    </source>
</evidence>
<dbReference type="STRING" id="477641.MODMU_2485"/>
<dbReference type="KEGG" id="mmar:MODMU_2485"/>
<dbReference type="OMA" id="PFGITHQ"/>
<dbReference type="InterPro" id="IPR036388">
    <property type="entry name" value="WH-like_DNA-bd_sf"/>
</dbReference>
<gene>
    <name evidence="6" type="ordered locus">MODMU_2485</name>
</gene>
<keyword evidence="1" id="KW-0805">Transcription regulation</keyword>
<evidence type="ECO:0000256" key="3">
    <source>
        <dbReference type="ARBA" id="ARBA00023163"/>
    </source>
</evidence>
<dbReference type="CDD" id="cd06170">
    <property type="entry name" value="LuxR_C_like"/>
    <property type="match status" value="1"/>
</dbReference>
<evidence type="ECO:0000259" key="5">
    <source>
        <dbReference type="PROSITE" id="PS50043"/>
    </source>
</evidence>
<dbReference type="PANTHER" id="PTHR44688">
    <property type="entry name" value="DNA-BINDING TRANSCRIPTIONAL ACTIVATOR DEVR_DOSR"/>
    <property type="match status" value="1"/>
</dbReference>
<evidence type="ECO:0000256" key="1">
    <source>
        <dbReference type="ARBA" id="ARBA00023015"/>
    </source>
</evidence>
<dbReference type="Proteomes" id="UP000006461">
    <property type="component" value="Chromosome"/>
</dbReference>
<organism evidence="6 7">
    <name type="scientific">Modestobacter italicus (strain DSM 44449 / CECT 9708 / BC 501)</name>
    <dbReference type="NCBI Taxonomy" id="2732864"/>
    <lineage>
        <taxon>Bacteria</taxon>
        <taxon>Bacillati</taxon>
        <taxon>Actinomycetota</taxon>
        <taxon>Actinomycetes</taxon>
        <taxon>Geodermatophilales</taxon>
        <taxon>Geodermatophilaceae</taxon>
        <taxon>Modestobacter</taxon>
    </lineage>
</organism>
<dbReference type="HOGENOM" id="CLU_082378_0_0_11"/>
<name>I4EX01_MODI5</name>
<dbReference type="PROSITE" id="PS50043">
    <property type="entry name" value="HTH_LUXR_2"/>
    <property type="match status" value="1"/>
</dbReference>
<evidence type="ECO:0000313" key="7">
    <source>
        <dbReference type="Proteomes" id="UP000006461"/>
    </source>
</evidence>
<dbReference type="EMBL" id="FO203431">
    <property type="protein sequence ID" value="CCH87914.1"/>
    <property type="molecule type" value="Genomic_DNA"/>
</dbReference>
<dbReference type="InterPro" id="IPR000792">
    <property type="entry name" value="Tscrpt_reg_LuxR_C"/>
</dbReference>
<dbReference type="SUPFAM" id="SSF46894">
    <property type="entry name" value="C-terminal effector domain of the bipartite response regulators"/>
    <property type="match status" value="1"/>
</dbReference>
<dbReference type="PANTHER" id="PTHR44688:SF16">
    <property type="entry name" value="DNA-BINDING TRANSCRIPTIONAL ACTIVATOR DEVR_DOSR"/>
    <property type="match status" value="1"/>
</dbReference>
<protein>
    <submittedName>
        <fullName evidence="6">Transcriptional regulator, LuxR family</fullName>
    </submittedName>
</protein>
<feature type="domain" description="HTH luxR-type" evidence="5">
    <location>
        <begin position="185"/>
        <end position="250"/>
    </location>
</feature>
<dbReference type="PRINTS" id="PR00038">
    <property type="entry name" value="HTHLUXR"/>
</dbReference>
<dbReference type="Gene3D" id="1.10.10.10">
    <property type="entry name" value="Winged helix-like DNA-binding domain superfamily/Winged helix DNA-binding domain"/>
    <property type="match status" value="1"/>
</dbReference>
<keyword evidence="2" id="KW-0238">DNA-binding</keyword>
<dbReference type="GO" id="GO:0003677">
    <property type="term" value="F:DNA binding"/>
    <property type="evidence" value="ECO:0007669"/>
    <property type="project" value="UniProtKB-KW"/>
</dbReference>
<evidence type="ECO:0000256" key="2">
    <source>
        <dbReference type="ARBA" id="ARBA00023125"/>
    </source>
</evidence>
<keyword evidence="7" id="KW-1185">Reference proteome</keyword>
<dbReference type="InterPro" id="IPR016032">
    <property type="entry name" value="Sig_transdc_resp-reg_C-effctor"/>
</dbReference>
<accession>I4EX01</accession>
<dbReference type="AlphaFoldDB" id="I4EX01"/>
<dbReference type="eggNOG" id="COG2197">
    <property type="taxonomic scope" value="Bacteria"/>
</dbReference>
<keyword evidence="3" id="KW-0804">Transcription</keyword>
<dbReference type="Pfam" id="PF00196">
    <property type="entry name" value="GerE"/>
    <property type="match status" value="1"/>
</dbReference>
<evidence type="ECO:0000313" key="6">
    <source>
        <dbReference type="EMBL" id="CCH87914.1"/>
    </source>
</evidence>
<feature type="region of interest" description="Disordered" evidence="4">
    <location>
        <begin position="251"/>
        <end position="300"/>
    </location>
</feature>
<sequence>MARAVTCSTAWLELVGDILTSPAGTQPFPHERVADLLRESVHAACCSRHVVDRTWVDHIAGCWPVAHLPAAPPSGRHVDATTHPLLRWYATTRSSAPQVLGRVPSAIAPPQMVEEWTAFARPFGITHQLALPLAMRGGIEAYVLSRPDDDYADADLELAGLVLPALGALFRQRAVLDGISAARYDPVRSLGLTERELAVLTLLGEGLTADAMARRLRTSPRTVHKHLEHLYRKLGVRDRLVAVQRAREAGLLAPPPEGEEPRHGPALQAVNSLPSCSKVRSARSSVGAPRRVSPTARTPT</sequence>
<dbReference type="GO" id="GO:0006355">
    <property type="term" value="P:regulation of DNA-templated transcription"/>
    <property type="evidence" value="ECO:0007669"/>
    <property type="project" value="InterPro"/>
</dbReference>
<dbReference type="SMART" id="SM00421">
    <property type="entry name" value="HTH_LUXR"/>
    <property type="match status" value="1"/>
</dbReference>
<proteinExistence type="predicted"/>